<proteinExistence type="predicted"/>
<evidence type="ECO:0000313" key="2">
    <source>
        <dbReference type="Proteomes" id="UP000280696"/>
    </source>
</evidence>
<accession>A0A3A9ATD2</accession>
<dbReference type="Proteomes" id="UP000280696">
    <property type="component" value="Unassembled WGS sequence"/>
</dbReference>
<evidence type="ECO:0000313" key="1">
    <source>
        <dbReference type="EMBL" id="RKI90456.1"/>
    </source>
</evidence>
<keyword evidence="2" id="KW-1185">Reference proteome</keyword>
<gene>
    <name evidence="1" type="ORF">D7V94_13580</name>
</gene>
<reference evidence="1 2" key="1">
    <citation type="submission" date="2018-09" db="EMBL/GenBank/DDBJ databases">
        <title>Murine metabolic-syndrome-specific gut microbial biobank.</title>
        <authorList>
            <person name="Liu C."/>
        </authorList>
    </citation>
    <scope>NUCLEOTIDE SEQUENCE [LARGE SCALE GENOMIC DNA]</scope>
    <source>
        <strain evidence="1 2">0.1xD8-82</strain>
    </source>
</reference>
<name>A0A3A9ATD2_9FIRM</name>
<protein>
    <submittedName>
        <fullName evidence="1">Uncharacterized protein</fullName>
    </submittedName>
</protein>
<sequence length="128" mass="14712">MKRLTERDEFGNADIIGVDSMDLQCNLSGEEFNKITKVLNKLAEYEDLEEQGKLLKLPCKAGQRVYLLRKDIKTVIDGEITSIRIGEFAIEMKIFIIDDNRYTDASFDKIGDIIFFTREEAEAVLKEL</sequence>
<organism evidence="1 2">
    <name type="scientific">Parablautia intestinalis</name>
    <dbReference type="NCBI Taxonomy" id="2320100"/>
    <lineage>
        <taxon>Bacteria</taxon>
        <taxon>Bacillati</taxon>
        <taxon>Bacillota</taxon>
        <taxon>Clostridia</taxon>
        <taxon>Lachnospirales</taxon>
        <taxon>Lachnospiraceae</taxon>
        <taxon>Parablautia</taxon>
    </lineage>
</organism>
<dbReference type="AlphaFoldDB" id="A0A3A9ATD2"/>
<dbReference type="EMBL" id="RAYQ01000014">
    <property type="protein sequence ID" value="RKI90456.1"/>
    <property type="molecule type" value="Genomic_DNA"/>
</dbReference>
<dbReference type="OrthoDB" id="2066990at2"/>
<comment type="caution">
    <text evidence="1">The sequence shown here is derived from an EMBL/GenBank/DDBJ whole genome shotgun (WGS) entry which is preliminary data.</text>
</comment>
<dbReference type="RefSeq" id="WP_120470660.1">
    <property type="nucleotide sequence ID" value="NZ_RAYQ01000014.1"/>
</dbReference>